<reference evidence="3 4" key="1">
    <citation type="journal article" date="2024" name="Nat. Commun.">
        <title>Phylogenomics reveals the evolutionary origins of lichenization in chlorophyte algae.</title>
        <authorList>
            <person name="Puginier C."/>
            <person name="Libourel C."/>
            <person name="Otte J."/>
            <person name="Skaloud P."/>
            <person name="Haon M."/>
            <person name="Grisel S."/>
            <person name="Petersen M."/>
            <person name="Berrin J.G."/>
            <person name="Delaux P.M."/>
            <person name="Dal Grande F."/>
            <person name="Keller J."/>
        </authorList>
    </citation>
    <scope>NUCLEOTIDE SEQUENCE [LARGE SCALE GENOMIC DNA]</scope>
    <source>
        <strain evidence="3 4">SAG 245.80</strain>
    </source>
</reference>
<sequence length="212" mass="23396">MLASKALGSAPRRTTLRTVSGKARPGRAQRCITSSITVRPYTVRKGDTLQSIAEKREIEVGQLTKLNHDRNPENLKEGQTILLPAGKLSFRDKEILAGIGSGNYRTYPVRENETIADIISKRNITRAEVDALNQGVNLNKLGENQLIKLPAGKYTVREREMLTGTAGAPSEYFMPGNPFSNSLILVLVAGVAYSAWLFRQREPDEEGEEELA</sequence>
<evidence type="ECO:0000313" key="4">
    <source>
        <dbReference type="Proteomes" id="UP001445335"/>
    </source>
</evidence>
<dbReference type="Proteomes" id="UP001445335">
    <property type="component" value="Unassembled WGS sequence"/>
</dbReference>
<feature type="region of interest" description="Disordered" evidence="1">
    <location>
        <begin position="1"/>
        <end position="28"/>
    </location>
</feature>
<dbReference type="EMBL" id="JALJOU010000003">
    <property type="protein sequence ID" value="KAK9845429.1"/>
    <property type="molecule type" value="Genomic_DNA"/>
</dbReference>
<organism evidence="3 4">
    <name type="scientific">Elliptochloris bilobata</name>
    <dbReference type="NCBI Taxonomy" id="381761"/>
    <lineage>
        <taxon>Eukaryota</taxon>
        <taxon>Viridiplantae</taxon>
        <taxon>Chlorophyta</taxon>
        <taxon>core chlorophytes</taxon>
        <taxon>Trebouxiophyceae</taxon>
        <taxon>Trebouxiophyceae incertae sedis</taxon>
        <taxon>Elliptochloris clade</taxon>
        <taxon>Elliptochloris</taxon>
    </lineage>
</organism>
<protein>
    <recommendedName>
        <fullName evidence="2">LysM domain-containing protein</fullName>
    </recommendedName>
</protein>
<dbReference type="PROSITE" id="PS51782">
    <property type="entry name" value="LYSM"/>
    <property type="match status" value="1"/>
</dbReference>
<comment type="caution">
    <text evidence="3">The sequence shown here is derived from an EMBL/GenBank/DDBJ whole genome shotgun (WGS) entry which is preliminary data.</text>
</comment>
<feature type="domain" description="LysM" evidence="2">
    <location>
        <begin position="39"/>
        <end position="83"/>
    </location>
</feature>
<evidence type="ECO:0000313" key="3">
    <source>
        <dbReference type="EMBL" id="KAK9845429.1"/>
    </source>
</evidence>
<dbReference type="CDD" id="cd00118">
    <property type="entry name" value="LysM"/>
    <property type="match status" value="1"/>
</dbReference>
<dbReference type="Pfam" id="PF01476">
    <property type="entry name" value="LysM"/>
    <property type="match status" value="1"/>
</dbReference>
<dbReference type="SMART" id="SM00257">
    <property type="entry name" value="LysM"/>
    <property type="match status" value="2"/>
</dbReference>
<gene>
    <name evidence="3" type="ORF">WJX81_006262</name>
</gene>
<dbReference type="AlphaFoldDB" id="A0AAW1SGH7"/>
<name>A0AAW1SGH7_9CHLO</name>
<dbReference type="InterPro" id="IPR036779">
    <property type="entry name" value="LysM_dom_sf"/>
</dbReference>
<accession>A0AAW1SGH7</accession>
<evidence type="ECO:0000259" key="2">
    <source>
        <dbReference type="PROSITE" id="PS51782"/>
    </source>
</evidence>
<keyword evidence="4" id="KW-1185">Reference proteome</keyword>
<dbReference type="SUPFAM" id="SSF54106">
    <property type="entry name" value="LysM domain"/>
    <property type="match status" value="1"/>
</dbReference>
<evidence type="ECO:0000256" key="1">
    <source>
        <dbReference type="SAM" id="MobiDB-lite"/>
    </source>
</evidence>
<dbReference type="InterPro" id="IPR018392">
    <property type="entry name" value="LysM"/>
</dbReference>
<proteinExistence type="predicted"/>
<dbReference type="Gene3D" id="3.10.350.10">
    <property type="entry name" value="LysM domain"/>
    <property type="match status" value="1"/>
</dbReference>